<name>A0A2H9ZWD3_9ASPA</name>
<reference evidence="2 3" key="1">
    <citation type="journal article" date="2017" name="Nature">
        <title>The Apostasia genome and the evolution of orchids.</title>
        <authorList>
            <person name="Zhang G.Q."/>
            <person name="Liu K.W."/>
            <person name="Li Z."/>
            <person name="Lohaus R."/>
            <person name="Hsiao Y.Y."/>
            <person name="Niu S.C."/>
            <person name="Wang J.Y."/>
            <person name="Lin Y.C."/>
            <person name="Xu Q."/>
            <person name="Chen L.J."/>
            <person name="Yoshida K."/>
            <person name="Fujiwara S."/>
            <person name="Wang Z.W."/>
            <person name="Zhang Y.Q."/>
            <person name="Mitsuda N."/>
            <person name="Wang M."/>
            <person name="Liu G.H."/>
            <person name="Pecoraro L."/>
            <person name="Huang H.X."/>
            <person name="Xiao X.J."/>
            <person name="Lin M."/>
            <person name="Wu X.Y."/>
            <person name="Wu W.L."/>
            <person name="Chen Y.Y."/>
            <person name="Chang S.B."/>
            <person name="Sakamoto S."/>
            <person name="Ohme-Takagi M."/>
            <person name="Yagi M."/>
            <person name="Zeng S.J."/>
            <person name="Shen C.Y."/>
            <person name="Yeh C.M."/>
            <person name="Luo Y.B."/>
            <person name="Tsai W.C."/>
            <person name="Van de Peer Y."/>
            <person name="Liu Z.J."/>
        </authorList>
    </citation>
    <scope>NUCLEOTIDE SEQUENCE [LARGE SCALE GENOMIC DNA]</scope>
    <source>
        <strain evidence="3">cv. Shenzhen</strain>
        <tissue evidence="2">Stem</tissue>
    </source>
</reference>
<sequence>MALKLWASSAANTLKLSSAISGGRSFPFSRCFSSVLDGLKYSSSHEWIKHEDSLATVGITDHAQAHLGEVVYVELPEIRQPGDKRRQLSTVESVEGDERCAARRSPGSCGGQHEAHRNSWAGSYQQFYRKFNIFVT</sequence>
<dbReference type="GO" id="GO:0005960">
    <property type="term" value="C:glycine cleavage complex"/>
    <property type="evidence" value="ECO:0007669"/>
    <property type="project" value="InterPro"/>
</dbReference>
<feature type="region of interest" description="Disordered" evidence="1">
    <location>
        <begin position="84"/>
        <end position="116"/>
    </location>
</feature>
<keyword evidence="3" id="KW-1185">Reference proteome</keyword>
<dbReference type="InterPro" id="IPR011053">
    <property type="entry name" value="Single_hybrid_motif"/>
</dbReference>
<dbReference type="Gene3D" id="2.40.50.100">
    <property type="match status" value="1"/>
</dbReference>
<dbReference type="GO" id="GO:0005739">
    <property type="term" value="C:mitochondrion"/>
    <property type="evidence" value="ECO:0007669"/>
    <property type="project" value="TreeGrafter"/>
</dbReference>
<organism evidence="2 3">
    <name type="scientific">Apostasia shenzhenica</name>
    <dbReference type="NCBI Taxonomy" id="1088818"/>
    <lineage>
        <taxon>Eukaryota</taxon>
        <taxon>Viridiplantae</taxon>
        <taxon>Streptophyta</taxon>
        <taxon>Embryophyta</taxon>
        <taxon>Tracheophyta</taxon>
        <taxon>Spermatophyta</taxon>
        <taxon>Magnoliopsida</taxon>
        <taxon>Liliopsida</taxon>
        <taxon>Asparagales</taxon>
        <taxon>Orchidaceae</taxon>
        <taxon>Apostasioideae</taxon>
        <taxon>Apostasia</taxon>
    </lineage>
</organism>
<evidence type="ECO:0008006" key="4">
    <source>
        <dbReference type="Google" id="ProtNLM"/>
    </source>
</evidence>
<protein>
    <recommendedName>
        <fullName evidence="4">Glycine cleavage system H protein 2, mitochondrial</fullName>
    </recommendedName>
</protein>
<gene>
    <name evidence="2" type="ORF">AXF42_Ash014779</name>
</gene>
<dbReference type="Pfam" id="PF01597">
    <property type="entry name" value="GCV_H"/>
    <property type="match status" value="1"/>
</dbReference>
<dbReference type="PANTHER" id="PTHR11715:SF27">
    <property type="entry name" value="GLYCINE CLEAVAGE SYSTEM H PROTEIN 1, MITOCHONDRIAL-RELATED"/>
    <property type="match status" value="1"/>
</dbReference>
<dbReference type="CDD" id="cd06848">
    <property type="entry name" value="GCS_H"/>
    <property type="match status" value="1"/>
</dbReference>
<evidence type="ECO:0000313" key="2">
    <source>
        <dbReference type="EMBL" id="PKA47583.1"/>
    </source>
</evidence>
<dbReference type="SUPFAM" id="SSF51230">
    <property type="entry name" value="Single hybrid motif"/>
    <property type="match status" value="1"/>
</dbReference>
<accession>A0A2H9ZWD3</accession>
<dbReference type="InterPro" id="IPR033753">
    <property type="entry name" value="GCV_H/Fam206"/>
</dbReference>
<dbReference type="STRING" id="1088818.A0A2H9ZWD3"/>
<dbReference type="EMBL" id="KZ453122">
    <property type="protein sequence ID" value="PKA47583.1"/>
    <property type="molecule type" value="Genomic_DNA"/>
</dbReference>
<dbReference type="PANTHER" id="PTHR11715">
    <property type="entry name" value="GLYCINE CLEAVAGE SYSTEM H PROTEIN"/>
    <property type="match status" value="1"/>
</dbReference>
<dbReference type="OrthoDB" id="1698630at2759"/>
<dbReference type="Proteomes" id="UP000236161">
    <property type="component" value="Unassembled WGS sequence"/>
</dbReference>
<evidence type="ECO:0000256" key="1">
    <source>
        <dbReference type="SAM" id="MobiDB-lite"/>
    </source>
</evidence>
<dbReference type="InterPro" id="IPR002930">
    <property type="entry name" value="GCV_H"/>
</dbReference>
<proteinExistence type="predicted"/>
<evidence type="ECO:0000313" key="3">
    <source>
        <dbReference type="Proteomes" id="UP000236161"/>
    </source>
</evidence>
<dbReference type="GO" id="GO:0009249">
    <property type="term" value="P:protein lipoylation"/>
    <property type="evidence" value="ECO:0007669"/>
    <property type="project" value="TreeGrafter"/>
</dbReference>
<dbReference type="GO" id="GO:0019464">
    <property type="term" value="P:glycine decarboxylation via glycine cleavage system"/>
    <property type="evidence" value="ECO:0007669"/>
    <property type="project" value="InterPro"/>
</dbReference>
<dbReference type="AlphaFoldDB" id="A0A2H9ZWD3"/>